<dbReference type="EMBL" id="NARP01000033">
    <property type="protein sequence ID" value="OTP98344.1"/>
    <property type="molecule type" value="Genomic_DNA"/>
</dbReference>
<evidence type="ECO:0000313" key="1">
    <source>
        <dbReference type="EMBL" id="OTP98344.1"/>
    </source>
</evidence>
<reference evidence="3 4" key="1">
    <citation type="submission" date="2017-03" db="EMBL/GenBank/DDBJ databases">
        <title>Comparative genomics of honeybee gut symbionts reveal geographically distinct and subgroup specific antibiotic resistance.</title>
        <authorList>
            <person name="Ludvigsen J."/>
            <person name="Porcellato D."/>
            <person name="Labee-Lund T.M."/>
            <person name="Amdam G.V."/>
            <person name="Rudi K."/>
        </authorList>
    </citation>
    <scope>NUCLEOTIDE SEQUENCE [LARGE SCALE GENOMIC DNA]</scope>
    <source>
        <strain evidence="1 4">A-7-12</strain>
        <strain evidence="2 3">A-9-12</strain>
    </source>
</reference>
<proteinExistence type="predicted"/>
<dbReference type="Proteomes" id="UP000194977">
    <property type="component" value="Unassembled WGS sequence"/>
</dbReference>
<accession>A0A242NF06</accession>
<evidence type="ECO:0000313" key="4">
    <source>
        <dbReference type="Proteomes" id="UP000194977"/>
    </source>
</evidence>
<dbReference type="EMBL" id="NART01000042">
    <property type="protein sequence ID" value="OTQ09425.1"/>
    <property type="molecule type" value="Genomic_DNA"/>
</dbReference>
<gene>
    <name evidence="2" type="ORF">B6C91_09250</name>
    <name evidence="1" type="ORF">B6D08_11420</name>
</gene>
<comment type="caution">
    <text evidence="1">The sequence shown here is derived from an EMBL/GenBank/DDBJ whole genome shotgun (WGS) entry which is preliminary data.</text>
</comment>
<sequence>MSEKMKIKLTATLSNGQNYSTTVQIYKSEYDEADDKEAFLQQIHDEFISEVVASYCEILEDK</sequence>
<dbReference type="Proteomes" id="UP000194800">
    <property type="component" value="Unassembled WGS sequence"/>
</dbReference>
<name>A0A242NF06_9GAMM</name>
<evidence type="ECO:0000313" key="2">
    <source>
        <dbReference type="EMBL" id="OTQ09425.1"/>
    </source>
</evidence>
<evidence type="ECO:0000313" key="3">
    <source>
        <dbReference type="Proteomes" id="UP000194800"/>
    </source>
</evidence>
<dbReference type="RefSeq" id="WP_086301483.1">
    <property type="nucleotide sequence ID" value="NZ_MZNE01000022.1"/>
</dbReference>
<keyword evidence="3" id="KW-1185">Reference proteome</keyword>
<protein>
    <submittedName>
        <fullName evidence="1">Uncharacterized protein</fullName>
    </submittedName>
</protein>
<organism evidence="1 4">
    <name type="scientific">Gilliamella apicola</name>
    <dbReference type="NCBI Taxonomy" id="1196095"/>
    <lineage>
        <taxon>Bacteria</taxon>
        <taxon>Pseudomonadati</taxon>
        <taxon>Pseudomonadota</taxon>
        <taxon>Gammaproteobacteria</taxon>
        <taxon>Orbales</taxon>
        <taxon>Orbaceae</taxon>
        <taxon>Gilliamella</taxon>
    </lineage>
</organism>
<dbReference type="AlphaFoldDB" id="A0A242NF06"/>